<dbReference type="EMBL" id="JAVRRD010000014">
    <property type="protein sequence ID" value="KAK5051964.1"/>
    <property type="molecule type" value="Genomic_DNA"/>
</dbReference>
<organism evidence="2 3">
    <name type="scientific">Exophiala bonariae</name>
    <dbReference type="NCBI Taxonomy" id="1690606"/>
    <lineage>
        <taxon>Eukaryota</taxon>
        <taxon>Fungi</taxon>
        <taxon>Dikarya</taxon>
        <taxon>Ascomycota</taxon>
        <taxon>Pezizomycotina</taxon>
        <taxon>Eurotiomycetes</taxon>
        <taxon>Chaetothyriomycetidae</taxon>
        <taxon>Chaetothyriales</taxon>
        <taxon>Herpotrichiellaceae</taxon>
        <taxon>Exophiala</taxon>
    </lineage>
</organism>
<accession>A0AAV9N9W9</accession>
<feature type="region of interest" description="Disordered" evidence="1">
    <location>
        <begin position="193"/>
        <end position="223"/>
    </location>
</feature>
<feature type="compositionally biased region" description="Basic and acidic residues" evidence="1">
    <location>
        <begin position="40"/>
        <end position="58"/>
    </location>
</feature>
<name>A0AAV9N9W9_9EURO</name>
<evidence type="ECO:0000256" key="1">
    <source>
        <dbReference type="SAM" id="MobiDB-lite"/>
    </source>
</evidence>
<dbReference type="AlphaFoldDB" id="A0AAV9N9W9"/>
<feature type="region of interest" description="Disordered" evidence="1">
    <location>
        <begin position="109"/>
        <end position="164"/>
    </location>
</feature>
<comment type="caution">
    <text evidence="2">The sequence shown here is derived from an EMBL/GenBank/DDBJ whole genome shotgun (WGS) entry which is preliminary data.</text>
</comment>
<gene>
    <name evidence="2" type="ORF">LTR84_002768</name>
</gene>
<feature type="region of interest" description="Disordered" evidence="1">
    <location>
        <begin position="25"/>
        <end position="94"/>
    </location>
</feature>
<feature type="compositionally biased region" description="Polar residues" evidence="1">
    <location>
        <begin position="122"/>
        <end position="132"/>
    </location>
</feature>
<dbReference type="GeneID" id="89970967"/>
<feature type="compositionally biased region" description="Low complexity" evidence="1">
    <location>
        <begin position="143"/>
        <end position="163"/>
    </location>
</feature>
<feature type="compositionally biased region" description="Basic residues" evidence="1">
    <location>
        <begin position="193"/>
        <end position="205"/>
    </location>
</feature>
<proteinExistence type="predicted"/>
<protein>
    <submittedName>
        <fullName evidence="2">Uncharacterized protein</fullName>
    </submittedName>
</protein>
<dbReference type="Proteomes" id="UP001358417">
    <property type="component" value="Unassembled WGS sequence"/>
</dbReference>
<reference evidence="2 3" key="1">
    <citation type="submission" date="2023-08" db="EMBL/GenBank/DDBJ databases">
        <title>Black Yeasts Isolated from many extreme environments.</title>
        <authorList>
            <person name="Coleine C."/>
            <person name="Stajich J.E."/>
            <person name="Selbmann L."/>
        </authorList>
    </citation>
    <scope>NUCLEOTIDE SEQUENCE [LARGE SCALE GENOMIC DNA]</scope>
    <source>
        <strain evidence="2 3">CCFEE 5792</strain>
    </source>
</reference>
<keyword evidence="3" id="KW-1185">Reference proteome</keyword>
<sequence>MDPDRFLILENLPQGVSPRQRMLQMSKARSHASTIGRQRALSERKALSMGPKHSETRSKPRIAWAGAYRIGPSPQNARQHVTKRPTGGDYQVMKSPLPSHVELVPSAPKLLTIPGSPRLRNGKQTTSDQQPRSLEDDPLPEQGTSSRSSKIPTSTSGSSSPRTFQLVQYDPLRKTTPESIHAVRSNAVRYQWKRSKAVRPRGRKTKVPETTGLPSENAKKSQRNRLVDLGEFVETDTESRLRLVKVPAPGNDSSLQPGGYPTELPSGSVAPLYHLVYEVTNRTFVGNQARTMNMMAGRYVQQMRSHPASFHAAVWVCAKGMIDRTSTNAAVRKHTRLLDLCHNIAVKSVIQMISDLADPNYMAPPNALGMLCSAMQSLALGTTENVALRVVKSGPRQSTLTKLQNLDLFGIAPRWLNYHEEAARKILDTNPHQIDPFWSGLRICQTQNDIISSCRTLTKPRSPCSFLNLDFPALYNQVIFQLRPKDSPGFLRYAATLGPALSAPLLTTITQISSYNTIQAALLSNRLSWFGVECVCDARNWTQHQLMSLPLEDDLSMLTSIDDAALFSVVRNALIVYSFIAIFPLPLTTAPFPELAFRLEAGILQVLEDNEYTEMTSLLLWTSTMAALAAIGTPRRTSLVALAAKFCLKLNISSWESMQAILQDYLWSEDVSDFDGIFLFLEISKKMLEEDDDSQWDEE</sequence>
<dbReference type="PANTHER" id="PTHR37540:SF10">
    <property type="entry name" value="SIGMA-70 REGION 2 FAMILY PROTEIN"/>
    <property type="match status" value="1"/>
</dbReference>
<evidence type="ECO:0000313" key="2">
    <source>
        <dbReference type="EMBL" id="KAK5051964.1"/>
    </source>
</evidence>
<dbReference type="RefSeq" id="XP_064705978.1">
    <property type="nucleotide sequence ID" value="XM_064846368.1"/>
</dbReference>
<dbReference type="PANTHER" id="PTHR37540">
    <property type="entry name" value="TRANSCRIPTION FACTOR (ACR-2), PUTATIVE-RELATED-RELATED"/>
    <property type="match status" value="1"/>
</dbReference>
<evidence type="ECO:0000313" key="3">
    <source>
        <dbReference type="Proteomes" id="UP001358417"/>
    </source>
</evidence>